<feature type="binding site" evidence="6">
    <location>
        <position position="108"/>
    </location>
    <ligand>
        <name>S-adenosyl-L-methionine</name>
        <dbReference type="ChEBI" id="CHEBI:59789"/>
    </ligand>
</feature>
<comment type="subcellular location">
    <subcellularLocation>
        <location evidence="6">Cytoplasm</location>
    </subcellularLocation>
</comment>
<keyword evidence="3 6" id="KW-0808">Transferase</keyword>
<dbReference type="PANTHER" id="PTHR33603">
    <property type="entry name" value="METHYLTRANSFERASE"/>
    <property type="match status" value="1"/>
</dbReference>
<name>A0A559IQH5_9BACL</name>
<keyword evidence="8" id="KW-1185">Reference proteome</keyword>
<comment type="similarity">
    <text evidence="5 6">Belongs to the RNA methyltransferase RlmH family.</text>
</comment>
<dbReference type="InterPro" id="IPR029026">
    <property type="entry name" value="tRNA_m1G_MTases_N"/>
</dbReference>
<dbReference type="PANTHER" id="PTHR33603:SF1">
    <property type="entry name" value="RIBOSOMAL RNA LARGE SUBUNIT METHYLTRANSFERASE H"/>
    <property type="match status" value="1"/>
</dbReference>
<dbReference type="NCBIfam" id="NF000985">
    <property type="entry name" value="PRK00103.1-3"/>
    <property type="match status" value="1"/>
</dbReference>
<proteinExistence type="inferred from homology"/>
<accession>A0A559IQH5</accession>
<feature type="binding site" evidence="6">
    <location>
        <position position="76"/>
    </location>
    <ligand>
        <name>S-adenosyl-L-methionine</name>
        <dbReference type="ChEBI" id="CHEBI:59789"/>
    </ligand>
</feature>
<dbReference type="SUPFAM" id="SSF75217">
    <property type="entry name" value="alpha/beta knot"/>
    <property type="match status" value="1"/>
</dbReference>
<evidence type="ECO:0000256" key="3">
    <source>
        <dbReference type="ARBA" id="ARBA00022679"/>
    </source>
</evidence>
<protein>
    <recommendedName>
        <fullName evidence="6">Ribosomal RNA large subunit methyltransferase H</fullName>
        <ecNumber evidence="6">2.1.1.177</ecNumber>
    </recommendedName>
    <alternativeName>
        <fullName evidence="6">23S rRNA (pseudouridine1915-N3)-methyltransferase</fullName>
    </alternativeName>
    <alternativeName>
        <fullName evidence="6">23S rRNA m3Psi1915 methyltransferase</fullName>
    </alternativeName>
    <alternativeName>
        <fullName evidence="6">rRNA (pseudouridine-N3-)-methyltransferase RlmH</fullName>
    </alternativeName>
</protein>
<feature type="binding site" evidence="6">
    <location>
        <begin position="127"/>
        <end position="132"/>
    </location>
    <ligand>
        <name>S-adenosyl-L-methionine</name>
        <dbReference type="ChEBI" id="CHEBI:59789"/>
    </ligand>
</feature>
<dbReference type="HAMAP" id="MF_00658">
    <property type="entry name" value="23SrRNA_methyltr_H"/>
    <property type="match status" value="1"/>
</dbReference>
<dbReference type="PIRSF" id="PIRSF004505">
    <property type="entry name" value="MT_bac"/>
    <property type="match status" value="1"/>
</dbReference>
<dbReference type="InterPro" id="IPR029028">
    <property type="entry name" value="Alpha/beta_knot_MTases"/>
</dbReference>
<keyword evidence="4 6" id="KW-0949">S-adenosyl-L-methionine</keyword>
<gene>
    <name evidence="6 7" type="primary">rlmH</name>
    <name evidence="7" type="ORF">FPZ44_18710</name>
</gene>
<dbReference type="GO" id="GO:0070038">
    <property type="term" value="F:rRNA (pseudouridine-N3-)-methyltransferase activity"/>
    <property type="evidence" value="ECO:0007669"/>
    <property type="project" value="UniProtKB-UniRule"/>
</dbReference>
<evidence type="ECO:0000256" key="2">
    <source>
        <dbReference type="ARBA" id="ARBA00022603"/>
    </source>
</evidence>
<evidence type="ECO:0000313" key="7">
    <source>
        <dbReference type="EMBL" id="TVX89783.1"/>
    </source>
</evidence>
<keyword evidence="6" id="KW-0963">Cytoplasm</keyword>
<dbReference type="Proteomes" id="UP000318102">
    <property type="component" value="Unassembled WGS sequence"/>
</dbReference>
<sequence length="159" mass="17861">MFIQLISVGKLKEKYLVQGIAEYSKRLAPYVKFQVTELSDEQAPEKMSDAEVEQVKDREGERILAQVKPDAHVVALAINGQLWSSEDLAAHIDKLGTYGTSHVVFIIGGSNGLSDAVLRRAQTKLSFGRMTLPHQLMRLVLVEQIYRAVKINRGEPYHK</sequence>
<evidence type="ECO:0000313" key="8">
    <source>
        <dbReference type="Proteomes" id="UP000318102"/>
    </source>
</evidence>
<evidence type="ECO:0000256" key="5">
    <source>
        <dbReference type="ARBA" id="ARBA00038303"/>
    </source>
</evidence>
<reference evidence="7 8" key="1">
    <citation type="submission" date="2019-07" db="EMBL/GenBank/DDBJ databases">
        <authorList>
            <person name="Kim J."/>
        </authorList>
    </citation>
    <scope>NUCLEOTIDE SEQUENCE [LARGE SCALE GENOMIC DNA]</scope>
    <source>
        <strain evidence="7 8">N4</strain>
    </source>
</reference>
<evidence type="ECO:0000256" key="4">
    <source>
        <dbReference type="ARBA" id="ARBA00022691"/>
    </source>
</evidence>
<dbReference type="RefSeq" id="WP_144992602.1">
    <property type="nucleotide sequence ID" value="NZ_VNJK01000002.1"/>
</dbReference>
<evidence type="ECO:0000256" key="1">
    <source>
        <dbReference type="ARBA" id="ARBA00022552"/>
    </source>
</evidence>
<dbReference type="OrthoDB" id="9806643at2"/>
<dbReference type="Pfam" id="PF02590">
    <property type="entry name" value="SPOUT_MTase"/>
    <property type="match status" value="1"/>
</dbReference>
<dbReference type="EC" id="2.1.1.177" evidence="6"/>
<dbReference type="CDD" id="cd18081">
    <property type="entry name" value="RlmH-like"/>
    <property type="match status" value="1"/>
</dbReference>
<comment type="subunit">
    <text evidence="6">Homodimer.</text>
</comment>
<dbReference type="GO" id="GO:0005737">
    <property type="term" value="C:cytoplasm"/>
    <property type="evidence" value="ECO:0007669"/>
    <property type="project" value="UniProtKB-SubCell"/>
</dbReference>
<comment type="caution">
    <text evidence="7">The sequence shown here is derived from an EMBL/GenBank/DDBJ whole genome shotgun (WGS) entry which is preliminary data.</text>
</comment>
<dbReference type="InterPro" id="IPR003742">
    <property type="entry name" value="RlmH-like"/>
</dbReference>
<dbReference type="NCBIfam" id="TIGR00246">
    <property type="entry name" value="tRNA_RlmH_YbeA"/>
    <property type="match status" value="1"/>
</dbReference>
<comment type="function">
    <text evidence="6">Specifically methylates the pseudouridine at position 1915 (m3Psi1915) in 23S rRNA.</text>
</comment>
<dbReference type="EMBL" id="VNJK01000002">
    <property type="protein sequence ID" value="TVX89783.1"/>
    <property type="molecule type" value="Genomic_DNA"/>
</dbReference>
<organism evidence="7 8">
    <name type="scientific">Paenibacillus agilis</name>
    <dbReference type="NCBI Taxonomy" id="3020863"/>
    <lineage>
        <taxon>Bacteria</taxon>
        <taxon>Bacillati</taxon>
        <taxon>Bacillota</taxon>
        <taxon>Bacilli</taxon>
        <taxon>Bacillales</taxon>
        <taxon>Paenibacillaceae</taxon>
        <taxon>Paenibacillus</taxon>
    </lineage>
</organism>
<keyword evidence="1 6" id="KW-0698">rRNA processing</keyword>
<comment type="catalytic activity">
    <reaction evidence="6">
        <text>pseudouridine(1915) in 23S rRNA + S-adenosyl-L-methionine = N(3)-methylpseudouridine(1915) in 23S rRNA + S-adenosyl-L-homocysteine + H(+)</text>
        <dbReference type="Rhea" id="RHEA:42752"/>
        <dbReference type="Rhea" id="RHEA-COMP:10221"/>
        <dbReference type="Rhea" id="RHEA-COMP:10222"/>
        <dbReference type="ChEBI" id="CHEBI:15378"/>
        <dbReference type="ChEBI" id="CHEBI:57856"/>
        <dbReference type="ChEBI" id="CHEBI:59789"/>
        <dbReference type="ChEBI" id="CHEBI:65314"/>
        <dbReference type="ChEBI" id="CHEBI:74486"/>
        <dbReference type="EC" id="2.1.1.177"/>
    </reaction>
</comment>
<dbReference type="AlphaFoldDB" id="A0A559IQH5"/>
<evidence type="ECO:0000256" key="6">
    <source>
        <dbReference type="HAMAP-Rule" id="MF_00658"/>
    </source>
</evidence>
<dbReference type="Gene3D" id="3.40.1280.10">
    <property type="match status" value="1"/>
</dbReference>
<keyword evidence="2 6" id="KW-0489">Methyltransferase</keyword>